<feature type="transmembrane region" description="Helical" evidence="1">
    <location>
        <begin position="12"/>
        <end position="28"/>
    </location>
</feature>
<keyword evidence="1" id="KW-1133">Transmembrane helix</keyword>
<organism evidence="3 4">
    <name type="scientific">Pseudovibrio ascidiaceicola</name>
    <dbReference type="NCBI Taxonomy" id="285279"/>
    <lineage>
        <taxon>Bacteria</taxon>
        <taxon>Pseudomonadati</taxon>
        <taxon>Pseudomonadota</taxon>
        <taxon>Alphaproteobacteria</taxon>
        <taxon>Hyphomicrobiales</taxon>
        <taxon>Stappiaceae</taxon>
        <taxon>Pseudovibrio</taxon>
    </lineage>
</organism>
<accession>A0A1I4CIV1</accession>
<dbReference type="InterPro" id="IPR049201">
    <property type="entry name" value="DUF6867"/>
</dbReference>
<dbReference type="Proteomes" id="UP000199598">
    <property type="component" value="Unassembled WGS sequence"/>
</dbReference>
<feature type="transmembrane region" description="Helical" evidence="1">
    <location>
        <begin position="66"/>
        <end position="85"/>
    </location>
</feature>
<evidence type="ECO:0000259" key="2">
    <source>
        <dbReference type="Pfam" id="PF21741"/>
    </source>
</evidence>
<keyword evidence="4" id="KW-1185">Reference proteome</keyword>
<dbReference type="Pfam" id="PF21741">
    <property type="entry name" value="DUF6867"/>
    <property type="match status" value="1"/>
</dbReference>
<evidence type="ECO:0000313" key="3">
    <source>
        <dbReference type="EMBL" id="SFK80006.1"/>
    </source>
</evidence>
<proteinExistence type="predicted"/>
<feature type="transmembrane region" description="Helical" evidence="1">
    <location>
        <begin position="40"/>
        <end position="60"/>
    </location>
</feature>
<dbReference type="RefSeq" id="WP_093521347.1">
    <property type="nucleotide sequence ID" value="NZ_FOSK01000009.1"/>
</dbReference>
<name>A0A1I4CIV1_9HYPH</name>
<keyword evidence="1" id="KW-0472">Membrane</keyword>
<protein>
    <recommendedName>
        <fullName evidence="2">DUF6867 domain-containing protein</fullName>
    </recommendedName>
</protein>
<evidence type="ECO:0000256" key="1">
    <source>
        <dbReference type="SAM" id="Phobius"/>
    </source>
</evidence>
<sequence>MGILYGSSMPAFIMLVVVLGGLAAAATGRSIATTWRPLPILFWFIFLLSLAMRFLSFALFEEPLLSIQYWLVDYAILLGIALASYRMTRTTQMVTQYSWLYDKTGPFGWKLKPGQQDNY</sequence>
<keyword evidence="1" id="KW-0812">Transmembrane</keyword>
<evidence type="ECO:0000313" key="4">
    <source>
        <dbReference type="Proteomes" id="UP000199598"/>
    </source>
</evidence>
<reference evidence="3 4" key="1">
    <citation type="submission" date="2016-10" db="EMBL/GenBank/DDBJ databases">
        <authorList>
            <person name="Varghese N."/>
            <person name="Submissions S."/>
        </authorList>
    </citation>
    <scope>NUCLEOTIDE SEQUENCE [LARGE SCALE GENOMIC DNA]</scope>
    <source>
        <strain evidence="3 4">DSM 16392</strain>
    </source>
</reference>
<gene>
    <name evidence="3" type="ORF">SAMN04488518_109133</name>
</gene>
<comment type="caution">
    <text evidence="3">The sequence shown here is derived from an EMBL/GenBank/DDBJ whole genome shotgun (WGS) entry which is preliminary data.</text>
</comment>
<feature type="domain" description="DUF6867" evidence="2">
    <location>
        <begin position="8"/>
        <end position="111"/>
    </location>
</feature>
<dbReference type="EMBL" id="FOSK01000009">
    <property type="protein sequence ID" value="SFK80006.1"/>
    <property type="molecule type" value="Genomic_DNA"/>
</dbReference>